<organism evidence="1 2">
    <name type="scientific">Trichinella papuae</name>
    <dbReference type="NCBI Taxonomy" id="268474"/>
    <lineage>
        <taxon>Eukaryota</taxon>
        <taxon>Metazoa</taxon>
        <taxon>Ecdysozoa</taxon>
        <taxon>Nematoda</taxon>
        <taxon>Enoplea</taxon>
        <taxon>Dorylaimia</taxon>
        <taxon>Trichinellida</taxon>
        <taxon>Trichinellidae</taxon>
        <taxon>Trichinella</taxon>
    </lineage>
</organism>
<reference evidence="1 2" key="1">
    <citation type="submission" date="2015-01" db="EMBL/GenBank/DDBJ databases">
        <title>Evolution of Trichinella species and genotypes.</title>
        <authorList>
            <person name="Korhonen P.K."/>
            <person name="Edoardo P."/>
            <person name="Giuseppe L.R."/>
            <person name="Gasser R.B."/>
        </authorList>
    </citation>
    <scope>NUCLEOTIDE SEQUENCE [LARGE SCALE GENOMIC DNA]</scope>
    <source>
        <strain evidence="1">ISS1980</strain>
    </source>
</reference>
<protein>
    <submittedName>
        <fullName evidence="1">Uncharacterized protein</fullName>
    </submittedName>
</protein>
<proteinExistence type="predicted"/>
<name>A0A0V1N878_9BILA</name>
<evidence type="ECO:0000313" key="1">
    <source>
        <dbReference type="EMBL" id="KRZ79918.1"/>
    </source>
</evidence>
<dbReference type="Proteomes" id="UP000054843">
    <property type="component" value="Unassembled WGS sequence"/>
</dbReference>
<dbReference type="EMBL" id="JYDO01000004">
    <property type="protein sequence ID" value="KRZ79918.1"/>
    <property type="molecule type" value="Genomic_DNA"/>
</dbReference>
<sequence length="63" mass="7660">MLCTYISKTLYKKHYNDLEVMQIYDPALCKKILKRKIHIVEIYYISQLCDGYLFKFSKLYKSL</sequence>
<comment type="caution">
    <text evidence="1">The sequence shown here is derived from an EMBL/GenBank/DDBJ whole genome shotgun (WGS) entry which is preliminary data.</text>
</comment>
<accession>A0A0V1N878</accession>
<keyword evidence="2" id="KW-1185">Reference proteome</keyword>
<gene>
    <name evidence="1" type="ORF">T10_10265</name>
</gene>
<evidence type="ECO:0000313" key="2">
    <source>
        <dbReference type="Proteomes" id="UP000054843"/>
    </source>
</evidence>
<dbReference type="AlphaFoldDB" id="A0A0V1N878"/>